<dbReference type="InterPro" id="IPR011042">
    <property type="entry name" value="6-blade_b-propeller_TolB-like"/>
</dbReference>
<feature type="chain" id="PRO_5024274602" description="WD40 repeat domain-containing protein" evidence="1">
    <location>
        <begin position="22"/>
        <end position="310"/>
    </location>
</feature>
<dbReference type="EMBL" id="VAUV01000013">
    <property type="protein sequence ID" value="TLD69465.1"/>
    <property type="molecule type" value="Genomic_DNA"/>
</dbReference>
<gene>
    <name evidence="2" type="ORF">FEM03_17640</name>
</gene>
<reference evidence="2 3" key="1">
    <citation type="submission" date="2019-05" db="EMBL/GenBank/DDBJ databases">
        <title>Verrucobacter flavum gen. nov., sp. nov. a new member of the family Verrucomicrobiaceae.</title>
        <authorList>
            <person name="Szuroczki S."/>
            <person name="Abbaszade G."/>
            <person name="Szabo A."/>
            <person name="Felfoldi T."/>
            <person name="Schumann P."/>
            <person name="Boka K."/>
            <person name="Keki Z."/>
            <person name="Toumi M."/>
            <person name="Toth E."/>
        </authorList>
    </citation>
    <scope>NUCLEOTIDE SEQUENCE [LARGE SCALE GENOMIC DNA]</scope>
    <source>
        <strain evidence="2 3">MG-N-17</strain>
    </source>
</reference>
<keyword evidence="1" id="KW-0732">Signal</keyword>
<organism evidence="2 3">
    <name type="scientific">Phragmitibacter flavus</name>
    <dbReference type="NCBI Taxonomy" id="2576071"/>
    <lineage>
        <taxon>Bacteria</taxon>
        <taxon>Pseudomonadati</taxon>
        <taxon>Verrucomicrobiota</taxon>
        <taxon>Verrucomicrobiia</taxon>
        <taxon>Verrucomicrobiales</taxon>
        <taxon>Verrucomicrobiaceae</taxon>
        <taxon>Phragmitibacter</taxon>
    </lineage>
</organism>
<proteinExistence type="predicted"/>
<dbReference type="SUPFAM" id="SSF82171">
    <property type="entry name" value="DPP6 N-terminal domain-like"/>
    <property type="match status" value="1"/>
</dbReference>
<dbReference type="Gene3D" id="2.120.10.30">
    <property type="entry name" value="TolB, C-terminal domain"/>
    <property type="match status" value="1"/>
</dbReference>
<accession>A0A5R8KC06</accession>
<evidence type="ECO:0000313" key="3">
    <source>
        <dbReference type="Proteomes" id="UP000306196"/>
    </source>
</evidence>
<dbReference type="AlphaFoldDB" id="A0A5R8KC06"/>
<evidence type="ECO:0008006" key="4">
    <source>
        <dbReference type="Google" id="ProtNLM"/>
    </source>
</evidence>
<evidence type="ECO:0000256" key="1">
    <source>
        <dbReference type="SAM" id="SignalP"/>
    </source>
</evidence>
<feature type="signal peptide" evidence="1">
    <location>
        <begin position="1"/>
        <end position="21"/>
    </location>
</feature>
<protein>
    <recommendedName>
        <fullName evidence="4">WD40 repeat domain-containing protein</fullName>
    </recommendedName>
</protein>
<keyword evidence="3" id="KW-1185">Reference proteome</keyword>
<evidence type="ECO:0000313" key="2">
    <source>
        <dbReference type="EMBL" id="TLD69465.1"/>
    </source>
</evidence>
<comment type="caution">
    <text evidence="2">The sequence shown here is derived from an EMBL/GenBank/DDBJ whole genome shotgun (WGS) entry which is preliminary data.</text>
</comment>
<name>A0A5R8KC06_9BACT</name>
<sequence>MIAKLSKVVLLAGLISTPVLAETRYAYVPYDAGEDHDARVVTEKGEKEGLVAKVKGGNDPALSPDGTQLLITLFLKEGRKLAIVDLATGEQRQLPIEGREVYGGSWSPDGDLIAFHHLGAKHWKVGVIKPDGTGFRLLGDGLKADEDLYLAGWNLKTGEPMAHDMKALVQLKLDGAVAWSKGLQDLFGQPYAASDCNFWVLPDGKTVVGNFVVMEDEIKDIQGPSNCLMKADLDLEAGKPERISPKGLHVGQPVVSLDGKSVVFTGFTGDDIKKGEGDVVDMTMRVYRLKLEDNSIETLFPNAWFPSVSR</sequence>
<dbReference type="Proteomes" id="UP000306196">
    <property type="component" value="Unassembled WGS sequence"/>
</dbReference>
<dbReference type="OrthoDB" id="199528at2"/>